<protein>
    <submittedName>
        <fullName evidence="5">N-acetylmuramoyl-L-alanine amidase</fullName>
        <ecNumber evidence="5">3.5.1.28</ecNumber>
    </submittedName>
</protein>
<evidence type="ECO:0000259" key="4">
    <source>
        <dbReference type="SMART" id="SM00646"/>
    </source>
</evidence>
<dbReference type="GO" id="GO:0009253">
    <property type="term" value="P:peptidoglycan catabolic process"/>
    <property type="evidence" value="ECO:0007669"/>
    <property type="project" value="InterPro"/>
</dbReference>
<dbReference type="InterPro" id="IPR050695">
    <property type="entry name" value="N-acetylmuramoyl_amidase_3"/>
</dbReference>
<dbReference type="InterPro" id="IPR002508">
    <property type="entry name" value="MurNAc-LAA_cat"/>
</dbReference>
<name>A0AAU7UF73_9DEIO</name>
<proteinExistence type="predicted"/>
<evidence type="ECO:0000256" key="1">
    <source>
        <dbReference type="ARBA" id="ARBA00022801"/>
    </source>
</evidence>
<dbReference type="AlphaFoldDB" id="A0AAU7UF73"/>
<feature type="signal peptide" evidence="3">
    <location>
        <begin position="1"/>
        <end position="34"/>
    </location>
</feature>
<feature type="chain" id="PRO_5043437002" evidence="3">
    <location>
        <begin position="35"/>
        <end position="583"/>
    </location>
</feature>
<dbReference type="KEGG" id="dsc:ABOD76_12510"/>
<organism evidence="5">
    <name type="scientific">Deinococcus sonorensis KR-87</name>
    <dbReference type="NCBI Taxonomy" id="694439"/>
    <lineage>
        <taxon>Bacteria</taxon>
        <taxon>Thermotogati</taxon>
        <taxon>Deinococcota</taxon>
        <taxon>Deinococci</taxon>
        <taxon>Deinococcales</taxon>
        <taxon>Deinococcaceae</taxon>
        <taxon>Deinococcus</taxon>
    </lineage>
</organism>
<gene>
    <name evidence="5" type="ORF">ABOD76_12510</name>
</gene>
<dbReference type="CDD" id="cd02696">
    <property type="entry name" value="MurNAc-LAA"/>
    <property type="match status" value="1"/>
</dbReference>
<dbReference type="SMART" id="SM00646">
    <property type="entry name" value="Ami_3"/>
    <property type="match status" value="1"/>
</dbReference>
<evidence type="ECO:0000256" key="3">
    <source>
        <dbReference type="SAM" id="SignalP"/>
    </source>
</evidence>
<evidence type="ECO:0000256" key="2">
    <source>
        <dbReference type="SAM" id="MobiDB-lite"/>
    </source>
</evidence>
<evidence type="ECO:0000313" key="5">
    <source>
        <dbReference type="EMBL" id="XBV87085.1"/>
    </source>
</evidence>
<reference evidence="5" key="1">
    <citation type="submission" date="2024-06" db="EMBL/GenBank/DDBJ databases">
        <title>Draft Genome Sequence of Deinococcus sonorensis Type Strain KR-87, a Biofilm Producing Representative of the Genus Deinococcus.</title>
        <authorList>
            <person name="Boren L.S."/>
            <person name="Grosso R.A."/>
            <person name="Hugenberg-Cox A.N."/>
            <person name="Hill J.T.E."/>
            <person name="Albert C.M."/>
            <person name="Tuohy J.M."/>
        </authorList>
    </citation>
    <scope>NUCLEOTIDE SEQUENCE</scope>
    <source>
        <strain evidence="5">KR-87</strain>
    </source>
</reference>
<dbReference type="RefSeq" id="WP_350245195.1">
    <property type="nucleotide sequence ID" value="NZ_CP158299.1"/>
</dbReference>
<sequence>MISFADSQTRWGRLQRLTLLVTLSVAGGAASAQATDPFLRSAPSVVIPSLAPSGPAVSTPVASSRLPAFGPPRASTSGSVTRVVFDLPAGLSYTLTPTFSGLRLDVRGVVAQPLQQGSLGAMVSGYQLTPVEGGAQALLSTPFPLGLQTGWSATEATIATGGRVLILQLGSTVAGGAGASVRGAVQAVASPSAAPTDPPPGRTVLPTPTADQLPPGDAVTPQPAALPEATPPLAPSPAVRQTAGVVPGTLPPQASVAAPRIGKNPGLTRVVLDLPPGTGYRVTLLPLGLRLDLTGVSAPVQSAQAISPELRGWSYTAGLTGVAVTLTTATPLSQRNGWRMVLLPPTEGSTLSRLALDFSPALADLSPLGGKAVARLVSSRSGLLAFSGTPNLPRVVLDPGHGGNDPGAIGSVVEKQVTLDVARRVRSMLQPAGVDVLMTRDGDVALNADKATDLGLRAALGTGRAQLFVSIHVNSTESRSALLGYGVETWWNRNNPSSQALAGDLQRDVIDSTAAYSRGLKNNKSLAVLRLSHIPAALVEIGYASHPIDGQNLQDTNYLDRVAFGIASGIRDALQDGLGADWR</sequence>
<dbReference type="SUPFAM" id="SSF53187">
    <property type="entry name" value="Zn-dependent exopeptidases"/>
    <property type="match status" value="1"/>
</dbReference>
<dbReference type="Pfam" id="PF01520">
    <property type="entry name" value="Amidase_3"/>
    <property type="match status" value="1"/>
</dbReference>
<dbReference type="GO" id="GO:0030288">
    <property type="term" value="C:outer membrane-bounded periplasmic space"/>
    <property type="evidence" value="ECO:0007669"/>
    <property type="project" value="TreeGrafter"/>
</dbReference>
<dbReference type="EMBL" id="CP158299">
    <property type="protein sequence ID" value="XBV87085.1"/>
    <property type="molecule type" value="Genomic_DNA"/>
</dbReference>
<keyword evidence="3" id="KW-0732">Signal</keyword>
<dbReference type="EC" id="3.5.1.28" evidence="5"/>
<dbReference type="Gene3D" id="3.40.630.40">
    <property type="entry name" value="Zn-dependent exopeptidases"/>
    <property type="match status" value="1"/>
</dbReference>
<dbReference type="PANTHER" id="PTHR30404:SF0">
    <property type="entry name" value="N-ACETYLMURAMOYL-L-ALANINE AMIDASE AMIC"/>
    <property type="match status" value="1"/>
</dbReference>
<accession>A0AAU7UF73</accession>
<keyword evidence="1 5" id="KW-0378">Hydrolase</keyword>
<feature type="domain" description="MurNAc-LAA" evidence="4">
    <location>
        <begin position="465"/>
        <end position="571"/>
    </location>
</feature>
<dbReference type="GO" id="GO:0008745">
    <property type="term" value="F:N-acetylmuramoyl-L-alanine amidase activity"/>
    <property type="evidence" value="ECO:0007669"/>
    <property type="project" value="UniProtKB-EC"/>
</dbReference>
<feature type="region of interest" description="Disordered" evidence="2">
    <location>
        <begin position="189"/>
        <end position="257"/>
    </location>
</feature>
<dbReference type="PANTHER" id="PTHR30404">
    <property type="entry name" value="N-ACETYLMURAMOYL-L-ALANINE AMIDASE"/>
    <property type="match status" value="1"/>
</dbReference>